<proteinExistence type="predicted"/>
<protein>
    <recommendedName>
        <fullName evidence="3">TerB family tellurite resistance protein</fullName>
    </recommendedName>
</protein>
<sequence length="139" mass="16209">MNSNLEFLSNHILGNNITEVLKIEKNRIHILGIGFPLLVDERGDLVKINNLSLDEKTSSRLNYLLWSLNFLNKKFQKSNDQFDALELRGRVVKLLITSIYNLEKSDTYDDVKTVMKYIEEERDYIKECMTPYALVNGSY</sequence>
<dbReference type="RefSeq" id="WP_379979742.1">
    <property type="nucleotide sequence ID" value="NZ_JBHSFV010000008.1"/>
</dbReference>
<accession>A0ABV9HXQ9</accession>
<evidence type="ECO:0008006" key="3">
    <source>
        <dbReference type="Google" id="ProtNLM"/>
    </source>
</evidence>
<dbReference type="EMBL" id="JBHSFV010000008">
    <property type="protein sequence ID" value="MFC4634972.1"/>
    <property type="molecule type" value="Genomic_DNA"/>
</dbReference>
<evidence type="ECO:0000313" key="1">
    <source>
        <dbReference type="EMBL" id="MFC4634972.1"/>
    </source>
</evidence>
<reference evidence="2" key="1">
    <citation type="journal article" date="2019" name="Int. J. Syst. Evol. Microbiol.">
        <title>The Global Catalogue of Microorganisms (GCM) 10K type strain sequencing project: providing services to taxonomists for standard genome sequencing and annotation.</title>
        <authorList>
            <consortium name="The Broad Institute Genomics Platform"/>
            <consortium name="The Broad Institute Genome Sequencing Center for Infectious Disease"/>
            <person name="Wu L."/>
            <person name="Ma J."/>
        </authorList>
    </citation>
    <scope>NUCLEOTIDE SEQUENCE [LARGE SCALE GENOMIC DNA]</scope>
    <source>
        <strain evidence="2">YJ-61-S</strain>
    </source>
</reference>
<name>A0ABV9HXQ9_9FLAO</name>
<gene>
    <name evidence="1" type="ORF">ACFO3O_13710</name>
</gene>
<organism evidence="1 2">
    <name type="scientific">Dokdonia ponticola</name>
    <dbReference type="NCBI Taxonomy" id="2041041"/>
    <lineage>
        <taxon>Bacteria</taxon>
        <taxon>Pseudomonadati</taxon>
        <taxon>Bacteroidota</taxon>
        <taxon>Flavobacteriia</taxon>
        <taxon>Flavobacteriales</taxon>
        <taxon>Flavobacteriaceae</taxon>
        <taxon>Dokdonia</taxon>
    </lineage>
</organism>
<comment type="caution">
    <text evidence="1">The sequence shown here is derived from an EMBL/GenBank/DDBJ whole genome shotgun (WGS) entry which is preliminary data.</text>
</comment>
<dbReference type="Proteomes" id="UP001596043">
    <property type="component" value="Unassembled WGS sequence"/>
</dbReference>
<evidence type="ECO:0000313" key="2">
    <source>
        <dbReference type="Proteomes" id="UP001596043"/>
    </source>
</evidence>
<keyword evidence="2" id="KW-1185">Reference proteome</keyword>